<dbReference type="Proteomes" id="UP000265798">
    <property type="component" value="Unassembled WGS sequence"/>
</dbReference>
<accession>A0A396Z0H0</accession>
<proteinExistence type="predicted"/>
<dbReference type="RefSeq" id="WP_118969675.1">
    <property type="nucleotide sequence ID" value="NZ_QHCT01000005.1"/>
</dbReference>
<dbReference type="AlphaFoldDB" id="A0A396Z0H0"/>
<evidence type="ECO:0000313" key="1">
    <source>
        <dbReference type="EMBL" id="RHX87168.1"/>
    </source>
</evidence>
<sequence>MNIRSIFFVFTFIFHSCLTVTEKELPPKIEIGLYPARLQETLVVVEEYRNNIDPEKINQEDVYSEGEDQLLQFRDPVIGGRIKRSIATAFADCRCFQNVAVAFKGVDDIDLIKRRYKNIVYVKFAGFFNSQTAFNKILLGTFTLGLVPTWYFGARKAEFSVETNGIRQPSNLKYDRRFTLYSHLFLAYGLFNSKNVFGGYTGFYDLIQLASTEIYSKKFIPLDN</sequence>
<organism evidence="1 2">
    <name type="scientific">Leptospira stimsonii</name>
    <dbReference type="NCBI Taxonomy" id="2202203"/>
    <lineage>
        <taxon>Bacteria</taxon>
        <taxon>Pseudomonadati</taxon>
        <taxon>Spirochaetota</taxon>
        <taxon>Spirochaetia</taxon>
        <taxon>Leptospirales</taxon>
        <taxon>Leptospiraceae</taxon>
        <taxon>Leptospira</taxon>
    </lineage>
</organism>
<reference evidence="2" key="1">
    <citation type="submission" date="2018-05" db="EMBL/GenBank/DDBJ databases">
        <title>Leptospira yasudae sp. nov. and Leptospira stimsonii sp. nov., two pathogenic species of the genus Leptospira isolated from environmental sources.</title>
        <authorList>
            <person name="Casanovas-Massana A."/>
            <person name="Hamond C."/>
            <person name="Santos L.A."/>
            <person name="Hacker K.P."/>
            <person name="Balassiano I."/>
            <person name="Medeiros M.A."/>
            <person name="Reis M.G."/>
            <person name="Ko A.I."/>
            <person name="Wunder E.A."/>
        </authorList>
    </citation>
    <scope>NUCLEOTIDE SEQUENCE [LARGE SCALE GENOMIC DNA]</scope>
    <source>
        <strain evidence="2">Yale</strain>
    </source>
</reference>
<name>A0A396Z0H0_9LEPT</name>
<gene>
    <name evidence="1" type="ORF">DLM75_16780</name>
</gene>
<evidence type="ECO:0000313" key="2">
    <source>
        <dbReference type="Proteomes" id="UP000265798"/>
    </source>
</evidence>
<dbReference type="EMBL" id="QHCT01000005">
    <property type="protein sequence ID" value="RHX87168.1"/>
    <property type="molecule type" value="Genomic_DNA"/>
</dbReference>
<dbReference type="OrthoDB" id="345741at2"/>
<comment type="caution">
    <text evidence="1">The sequence shown here is derived from an EMBL/GenBank/DDBJ whole genome shotgun (WGS) entry which is preliminary data.</text>
</comment>
<protein>
    <submittedName>
        <fullName evidence="1">Uncharacterized protein</fullName>
    </submittedName>
</protein>